<organism evidence="1 2">
    <name type="scientific">Punica granatum</name>
    <name type="common">Pomegranate</name>
    <dbReference type="NCBI Taxonomy" id="22663"/>
    <lineage>
        <taxon>Eukaryota</taxon>
        <taxon>Viridiplantae</taxon>
        <taxon>Streptophyta</taxon>
        <taxon>Embryophyta</taxon>
        <taxon>Tracheophyta</taxon>
        <taxon>Spermatophyta</taxon>
        <taxon>Magnoliopsida</taxon>
        <taxon>eudicotyledons</taxon>
        <taxon>Gunneridae</taxon>
        <taxon>Pentapetalae</taxon>
        <taxon>rosids</taxon>
        <taxon>malvids</taxon>
        <taxon>Myrtales</taxon>
        <taxon>Lythraceae</taxon>
        <taxon>Punica</taxon>
    </lineage>
</organism>
<gene>
    <name evidence="1" type="ORF">CRG98_000705</name>
</gene>
<name>A0A2I0LDZ1_PUNGR</name>
<keyword evidence="2" id="KW-1185">Reference proteome</keyword>
<dbReference type="Proteomes" id="UP000233551">
    <property type="component" value="Unassembled WGS sequence"/>
</dbReference>
<comment type="caution">
    <text evidence="1">The sequence shown here is derived from an EMBL/GenBank/DDBJ whole genome shotgun (WGS) entry which is preliminary data.</text>
</comment>
<reference evidence="1 2" key="1">
    <citation type="submission" date="2017-11" db="EMBL/GenBank/DDBJ databases">
        <title>De-novo sequencing of pomegranate (Punica granatum L.) genome.</title>
        <authorList>
            <person name="Akparov Z."/>
            <person name="Amiraslanov A."/>
            <person name="Hajiyeva S."/>
            <person name="Abbasov M."/>
            <person name="Kaur K."/>
            <person name="Hamwieh A."/>
            <person name="Solovyev V."/>
            <person name="Salamov A."/>
            <person name="Braich B."/>
            <person name="Kosarev P."/>
            <person name="Mahmoud A."/>
            <person name="Hajiyev E."/>
            <person name="Babayeva S."/>
            <person name="Izzatullayeva V."/>
            <person name="Mammadov A."/>
            <person name="Mammadov A."/>
            <person name="Sharifova S."/>
            <person name="Ojaghi J."/>
            <person name="Eynullazada K."/>
            <person name="Bayramov B."/>
            <person name="Abdulazimova A."/>
            <person name="Shahmuradov I."/>
        </authorList>
    </citation>
    <scope>NUCLEOTIDE SEQUENCE [LARGE SCALE GENOMIC DNA]</scope>
    <source>
        <strain evidence="2">cv. AG2017</strain>
        <tissue evidence="1">Leaf</tissue>
    </source>
</reference>
<dbReference type="EMBL" id="PGOL01000031">
    <property type="protein sequence ID" value="PKI78901.1"/>
    <property type="molecule type" value="Genomic_DNA"/>
</dbReference>
<protein>
    <submittedName>
        <fullName evidence="1">Uncharacterized protein</fullName>
    </submittedName>
</protein>
<accession>A0A2I0LDZ1</accession>
<evidence type="ECO:0000313" key="2">
    <source>
        <dbReference type="Proteomes" id="UP000233551"/>
    </source>
</evidence>
<dbReference type="AlphaFoldDB" id="A0A2I0LDZ1"/>
<evidence type="ECO:0000313" key="1">
    <source>
        <dbReference type="EMBL" id="PKI78901.1"/>
    </source>
</evidence>
<proteinExistence type="predicted"/>
<sequence length="124" mass="13492">MQKFWRVVYLKSCNKITSRQVLLYEMRNRPTSSPVHPLNRSSPPPPLRLLAASLFRSAAVAAAAARCTPPPLRRCCCCFPAPLPNEPCSSSFAASPEPRAEPSRARAFVYLNEPSSSSSSASAV</sequence>